<evidence type="ECO:0000313" key="8">
    <source>
        <dbReference type="Proteomes" id="UP001159405"/>
    </source>
</evidence>
<dbReference type="InterPro" id="IPR053823">
    <property type="entry name" value="CLIC_N"/>
</dbReference>
<evidence type="ECO:0000256" key="5">
    <source>
        <dbReference type="ARBA" id="ARBA00023136"/>
    </source>
</evidence>
<sequence>MALKLVVKGSNDHKKALSQLGDCPTSQRFVMVLGLKGIPFQIEYVDLNKNAKYKKLPVLEPGDREPIDNYEAIEDYIENNFPEPDLKIAEYSKAGKAGQDLYSKFAKFMRNSNPKLDAKLRGDLNRELLKLNEFLENESPGAYLDGEKLKLPDCNLLPKLMHVKEAGELKGFTISQEYGGVLEYLKQATRQKVFRDTFTDQVKEDIKSGWWKKMGN</sequence>
<evidence type="ECO:0000256" key="3">
    <source>
        <dbReference type="ARBA" id="ARBA00022692"/>
    </source>
</evidence>
<evidence type="ECO:0000259" key="6">
    <source>
        <dbReference type="Pfam" id="PF22441"/>
    </source>
</evidence>
<organism evidence="7 8">
    <name type="scientific">Porites lobata</name>
    <dbReference type="NCBI Taxonomy" id="104759"/>
    <lineage>
        <taxon>Eukaryota</taxon>
        <taxon>Metazoa</taxon>
        <taxon>Cnidaria</taxon>
        <taxon>Anthozoa</taxon>
        <taxon>Hexacorallia</taxon>
        <taxon>Scleractinia</taxon>
        <taxon>Fungiina</taxon>
        <taxon>Poritidae</taxon>
        <taxon>Porites</taxon>
    </lineage>
</organism>
<comment type="subcellular location">
    <subcellularLocation>
        <location evidence="1">Membrane</location>
        <topology evidence="1">Single-pass membrane protein</topology>
    </subcellularLocation>
</comment>
<dbReference type="Gene3D" id="3.40.30.10">
    <property type="entry name" value="Glutaredoxin"/>
    <property type="match status" value="1"/>
</dbReference>
<protein>
    <recommendedName>
        <fullName evidence="6">CLIC N-terminal domain-containing protein</fullName>
    </recommendedName>
</protein>
<feature type="domain" description="CLIC N-terminal" evidence="6">
    <location>
        <begin position="3"/>
        <end position="71"/>
    </location>
</feature>
<evidence type="ECO:0000313" key="7">
    <source>
        <dbReference type="EMBL" id="CAH3165501.1"/>
    </source>
</evidence>
<comment type="caution">
    <text evidence="7">The sequence shown here is derived from an EMBL/GenBank/DDBJ whole genome shotgun (WGS) entry which is preliminary data.</text>
</comment>
<dbReference type="Gene3D" id="1.20.1050.10">
    <property type="match status" value="1"/>
</dbReference>
<dbReference type="SUPFAM" id="SSF47616">
    <property type="entry name" value="GST C-terminal domain-like"/>
    <property type="match status" value="1"/>
</dbReference>
<evidence type="ECO:0000256" key="1">
    <source>
        <dbReference type="ARBA" id="ARBA00004167"/>
    </source>
</evidence>
<comment type="similarity">
    <text evidence="2">Belongs to the chloride channel CLIC family.</text>
</comment>
<reference evidence="7 8" key="1">
    <citation type="submission" date="2022-05" db="EMBL/GenBank/DDBJ databases">
        <authorList>
            <consortium name="Genoscope - CEA"/>
            <person name="William W."/>
        </authorList>
    </citation>
    <scope>NUCLEOTIDE SEQUENCE [LARGE SCALE GENOMIC DNA]</scope>
</reference>
<proteinExistence type="inferred from homology"/>
<dbReference type="InterPro" id="IPR036249">
    <property type="entry name" value="Thioredoxin-like_sf"/>
</dbReference>
<dbReference type="Proteomes" id="UP001159405">
    <property type="component" value="Unassembled WGS sequence"/>
</dbReference>
<accession>A0ABN8QKS8</accession>
<keyword evidence="3" id="KW-0812">Transmembrane</keyword>
<dbReference type="PANTHER" id="PTHR43920">
    <property type="entry name" value="CHLORIDE INTRACELLULAR CHANNEL, ISOFORM A"/>
    <property type="match status" value="1"/>
</dbReference>
<keyword evidence="4" id="KW-1133">Transmembrane helix</keyword>
<keyword evidence="5" id="KW-0472">Membrane</keyword>
<dbReference type="PANTHER" id="PTHR43920:SF5">
    <property type="entry name" value="CHLORIDE INTRACELLULAR CHANNEL CLIC"/>
    <property type="match status" value="1"/>
</dbReference>
<dbReference type="InterPro" id="IPR036282">
    <property type="entry name" value="Glutathione-S-Trfase_C_sf"/>
</dbReference>
<evidence type="ECO:0000256" key="4">
    <source>
        <dbReference type="ARBA" id="ARBA00022989"/>
    </source>
</evidence>
<evidence type="ECO:0000256" key="2">
    <source>
        <dbReference type="ARBA" id="ARBA00007655"/>
    </source>
</evidence>
<dbReference type="Pfam" id="PF22441">
    <property type="entry name" value="CLIC-like_N"/>
    <property type="match status" value="1"/>
</dbReference>
<dbReference type="EMBL" id="CALNXK010000133">
    <property type="protein sequence ID" value="CAH3165501.1"/>
    <property type="molecule type" value="Genomic_DNA"/>
</dbReference>
<keyword evidence="8" id="KW-1185">Reference proteome</keyword>
<name>A0ABN8QKS8_9CNID</name>
<dbReference type="SUPFAM" id="SSF52833">
    <property type="entry name" value="Thioredoxin-like"/>
    <property type="match status" value="1"/>
</dbReference>
<gene>
    <name evidence="7" type="ORF">PLOB_00007182</name>
</gene>